<dbReference type="GO" id="GO:0005886">
    <property type="term" value="C:plasma membrane"/>
    <property type="evidence" value="ECO:0007669"/>
    <property type="project" value="UniProtKB-SubCell"/>
</dbReference>
<evidence type="ECO:0000313" key="8">
    <source>
        <dbReference type="Proteomes" id="UP000294886"/>
    </source>
</evidence>
<proteinExistence type="predicted"/>
<dbReference type="PIRSF" id="PIRSF038958">
    <property type="entry name" value="PG_synth_SpoVB"/>
    <property type="match status" value="1"/>
</dbReference>
<feature type="transmembrane region" description="Helical" evidence="6">
    <location>
        <begin position="279"/>
        <end position="303"/>
    </location>
</feature>
<dbReference type="InterPro" id="IPR024923">
    <property type="entry name" value="PG_synth_SpoVB"/>
</dbReference>
<name>A0A4R2K739_9THEO</name>
<feature type="transmembrane region" description="Helical" evidence="6">
    <location>
        <begin position="448"/>
        <end position="469"/>
    </location>
</feature>
<feature type="transmembrane region" description="Helical" evidence="6">
    <location>
        <begin position="42"/>
        <end position="66"/>
    </location>
</feature>
<dbReference type="RefSeq" id="WP_132039267.1">
    <property type="nucleotide sequence ID" value="NZ_SLWU01000006.1"/>
</dbReference>
<dbReference type="InterPro" id="IPR014249">
    <property type="entry name" value="Spore_V_B"/>
</dbReference>
<feature type="transmembrane region" description="Helical" evidence="6">
    <location>
        <begin position="363"/>
        <end position="382"/>
    </location>
</feature>
<accession>A0A4R2K739</accession>
<reference evidence="7 8" key="1">
    <citation type="submission" date="2019-03" db="EMBL/GenBank/DDBJ databases">
        <title>Genomic Encyclopedia of Type Strains, Phase IV (KMG-IV): sequencing the most valuable type-strain genomes for metagenomic binning, comparative biology and taxonomic classification.</title>
        <authorList>
            <person name="Goeker M."/>
        </authorList>
    </citation>
    <scope>NUCLEOTIDE SEQUENCE [LARGE SCALE GENOMIC DNA]</scope>
    <source>
        <strain evidence="7 8">DSM 13054</strain>
    </source>
</reference>
<evidence type="ECO:0000256" key="1">
    <source>
        <dbReference type="ARBA" id="ARBA00004651"/>
    </source>
</evidence>
<dbReference type="InterPro" id="IPR002797">
    <property type="entry name" value="Polysacc_synth"/>
</dbReference>
<evidence type="ECO:0000256" key="6">
    <source>
        <dbReference type="SAM" id="Phobius"/>
    </source>
</evidence>
<feature type="transmembrane region" description="Helical" evidence="6">
    <location>
        <begin position="481"/>
        <end position="502"/>
    </location>
</feature>
<evidence type="ECO:0000256" key="5">
    <source>
        <dbReference type="ARBA" id="ARBA00023136"/>
    </source>
</evidence>
<protein>
    <submittedName>
        <fullName evidence="7">Stage V sporulation protein B</fullName>
    </submittedName>
</protein>
<dbReference type="AlphaFoldDB" id="A0A4R2K739"/>
<comment type="subcellular location">
    <subcellularLocation>
        <location evidence="1">Cell membrane</location>
        <topology evidence="1">Multi-pass membrane protein</topology>
    </subcellularLocation>
</comment>
<comment type="caution">
    <text evidence="7">The sequence shown here is derived from an EMBL/GenBank/DDBJ whole genome shotgun (WGS) entry which is preliminary data.</text>
</comment>
<evidence type="ECO:0000256" key="3">
    <source>
        <dbReference type="ARBA" id="ARBA00022692"/>
    </source>
</evidence>
<keyword evidence="2" id="KW-1003">Cell membrane</keyword>
<feature type="transmembrane region" description="Helical" evidence="6">
    <location>
        <begin position="227"/>
        <end position="247"/>
    </location>
</feature>
<feature type="transmembrane region" description="Helical" evidence="6">
    <location>
        <begin position="182"/>
        <end position="206"/>
    </location>
</feature>
<evidence type="ECO:0000256" key="4">
    <source>
        <dbReference type="ARBA" id="ARBA00022989"/>
    </source>
</evidence>
<feature type="transmembrane region" description="Helical" evidence="6">
    <location>
        <begin position="7"/>
        <end position="30"/>
    </location>
</feature>
<sequence>MHGRSFIRGAFILTIAHVIDRSIGFVFRIILSNILGSEGTGIYQLVLPIYFVSITFLTSGTMSVISRFISEERAKGNKKNMFKILKISFILVLIMAFSVFAIIFLNAKFIAEKLLHEPRTHLSILIFAPVLVIVTSSSVFKGFFQGVINMVPASISEIVEQIVRVSLTLYLLKLFSGAKLEYLVAIAIFGISVGEIVSFLMYIFFYKREIKIIEREMPYDGKEWSSIYIAKLLVFTSIPITFSKLIVNALDLVESLLIPSRLVTSGVSHREAMSEFGKLFGMAIPLAYMPAVITSSLSTTVLPAVSEAAALKKWEAVRLRINQAIGYTTLVAFPAITLFLIIPDEISRLLYSSSPGVGDFVRVVSYGSIFAFLETVVASILHGLGRQKVVLRNSLIWLVVCITGMYYLTSIPSLRLFGYVYTFIFADALILVLNFLDLRKLTRVEIDLSNWIIKPLFASLAMGVTVLIIHSKLLATNVNMWINLSLSVLPSTIIYFLAAQLLRVPYIEDLKKMIFQRTS</sequence>
<feature type="transmembrane region" description="Helical" evidence="6">
    <location>
        <begin position="324"/>
        <end position="343"/>
    </location>
</feature>
<dbReference type="EMBL" id="SLWU01000006">
    <property type="protein sequence ID" value="TCO67687.1"/>
    <property type="molecule type" value="Genomic_DNA"/>
</dbReference>
<feature type="transmembrane region" description="Helical" evidence="6">
    <location>
        <begin position="122"/>
        <end position="143"/>
    </location>
</feature>
<dbReference type="InterPro" id="IPR050833">
    <property type="entry name" value="Poly_Biosynth_Transport"/>
</dbReference>
<dbReference type="Proteomes" id="UP000294886">
    <property type="component" value="Unassembled WGS sequence"/>
</dbReference>
<feature type="transmembrane region" description="Helical" evidence="6">
    <location>
        <begin position="87"/>
        <end position="110"/>
    </location>
</feature>
<keyword evidence="4 6" id="KW-1133">Transmembrane helix</keyword>
<dbReference type="PANTHER" id="PTHR30250">
    <property type="entry name" value="PST FAMILY PREDICTED COLANIC ACID TRANSPORTER"/>
    <property type="match status" value="1"/>
</dbReference>
<feature type="transmembrane region" description="Helical" evidence="6">
    <location>
        <begin position="389"/>
        <end position="408"/>
    </location>
</feature>
<feature type="transmembrane region" description="Helical" evidence="6">
    <location>
        <begin position="155"/>
        <end position="176"/>
    </location>
</feature>
<dbReference type="PANTHER" id="PTHR30250:SF24">
    <property type="entry name" value="STAGE V SPORULATION PROTEIN B"/>
    <property type="match status" value="1"/>
</dbReference>
<keyword evidence="5 6" id="KW-0472">Membrane</keyword>
<keyword evidence="3 6" id="KW-0812">Transmembrane</keyword>
<dbReference type="NCBIfam" id="TIGR02900">
    <property type="entry name" value="spore_V_B"/>
    <property type="match status" value="1"/>
</dbReference>
<organism evidence="7 8">
    <name type="scientific">Caldanaerobacter subterraneus</name>
    <dbReference type="NCBI Taxonomy" id="911092"/>
    <lineage>
        <taxon>Bacteria</taxon>
        <taxon>Bacillati</taxon>
        <taxon>Bacillota</taxon>
        <taxon>Clostridia</taxon>
        <taxon>Thermoanaerobacterales</taxon>
        <taxon>Thermoanaerobacteraceae</taxon>
        <taxon>Caldanaerobacter</taxon>
    </lineage>
</organism>
<feature type="transmembrane region" description="Helical" evidence="6">
    <location>
        <begin position="414"/>
        <end position="436"/>
    </location>
</feature>
<dbReference type="Pfam" id="PF01943">
    <property type="entry name" value="Polysacc_synt"/>
    <property type="match status" value="1"/>
</dbReference>
<evidence type="ECO:0000313" key="7">
    <source>
        <dbReference type="EMBL" id="TCO67687.1"/>
    </source>
</evidence>
<gene>
    <name evidence="7" type="ORF">EV203_106101</name>
</gene>
<evidence type="ECO:0000256" key="2">
    <source>
        <dbReference type="ARBA" id="ARBA00022475"/>
    </source>
</evidence>
<dbReference type="CDD" id="cd13124">
    <property type="entry name" value="MATE_SpoVB_like"/>
    <property type="match status" value="1"/>
</dbReference>